<feature type="binding site" evidence="10">
    <location>
        <position position="273"/>
    </location>
    <ligand>
        <name>5-phospho-alpha-D-ribose 1-diphosphate</name>
        <dbReference type="ChEBI" id="CHEBI:58017"/>
    </ligand>
</feature>
<evidence type="ECO:0000259" key="11">
    <source>
        <dbReference type="Pfam" id="PF00117"/>
    </source>
</evidence>
<dbReference type="InterPro" id="IPR005940">
    <property type="entry name" value="Anthranilate_Pribosyl_Tfrase"/>
</dbReference>
<dbReference type="NCBIfam" id="TIGR00566">
    <property type="entry name" value="trpG_papA"/>
    <property type="match status" value="1"/>
</dbReference>
<feature type="binding site" evidence="10">
    <location>
        <position position="273"/>
    </location>
    <ligand>
        <name>anthranilate</name>
        <dbReference type="ChEBI" id="CHEBI:16567"/>
        <label>1</label>
    </ligand>
</feature>
<dbReference type="STRING" id="1221996.QY95_02475"/>
<dbReference type="FunFam" id="3.40.1030.10:FF:000002">
    <property type="entry name" value="Anthranilate phosphoribosyltransferase"/>
    <property type="match status" value="1"/>
</dbReference>
<feature type="binding site" evidence="10">
    <location>
        <position position="304"/>
    </location>
    <ligand>
        <name>anthranilate</name>
        <dbReference type="ChEBI" id="CHEBI:16567"/>
        <label>1</label>
    </ligand>
</feature>
<dbReference type="PROSITE" id="PS51273">
    <property type="entry name" value="GATASE_TYPE_1"/>
    <property type="match status" value="1"/>
</dbReference>
<feature type="binding site" evidence="10">
    <location>
        <position position="419"/>
    </location>
    <ligand>
        <name>Mg(2+)</name>
        <dbReference type="ChEBI" id="CHEBI:18420"/>
        <label>1</label>
    </ligand>
</feature>
<dbReference type="InterPro" id="IPR035902">
    <property type="entry name" value="Nuc_phospho_transferase"/>
</dbReference>
<evidence type="ECO:0000256" key="4">
    <source>
        <dbReference type="ARBA" id="ARBA00022679"/>
    </source>
</evidence>
<feature type="domain" description="Glycosyl transferase family 3" evidence="12">
    <location>
        <begin position="268"/>
        <end position="517"/>
    </location>
</feature>
<dbReference type="AlphaFoldDB" id="A0A0F5I1A2"/>
<keyword evidence="6" id="KW-0315">Glutamine amidotransferase</keyword>
<dbReference type="PANTHER" id="PTHR43285">
    <property type="entry name" value="ANTHRANILATE PHOSPHORIBOSYLTRANSFERASE"/>
    <property type="match status" value="1"/>
</dbReference>
<feature type="binding site" evidence="10">
    <location>
        <begin position="276"/>
        <end position="277"/>
    </location>
    <ligand>
        <name>5-phospho-alpha-D-ribose 1-diphosphate</name>
        <dbReference type="ChEBI" id="CHEBI:58017"/>
    </ligand>
</feature>
<dbReference type="InterPro" id="IPR036320">
    <property type="entry name" value="Glycosyl_Trfase_fam3_N_dom_sf"/>
</dbReference>
<comment type="function">
    <text evidence="10">Catalyzes the transfer of the phosphoribosyl group of 5-phosphorylribose-1-pyrophosphate (PRPP) to anthranilate to yield N-(5'-phosphoribosyl)-anthranilate (PRA).</text>
</comment>
<dbReference type="InterPro" id="IPR000312">
    <property type="entry name" value="Glycosyl_Trfase_fam3"/>
</dbReference>
<keyword evidence="3 10" id="KW-0328">Glycosyltransferase</keyword>
<dbReference type="GO" id="GO:0000287">
    <property type="term" value="F:magnesium ion binding"/>
    <property type="evidence" value="ECO:0007669"/>
    <property type="project" value="UniProtKB-UniRule"/>
</dbReference>
<dbReference type="EMBL" id="JWIR02000043">
    <property type="protein sequence ID" value="KKB39035.1"/>
    <property type="molecule type" value="Genomic_DNA"/>
</dbReference>
<feature type="domain" description="Glutamine amidotransferase" evidence="11">
    <location>
        <begin position="3"/>
        <end position="188"/>
    </location>
</feature>
<name>A0A0F5I1A2_BACTR</name>
<comment type="caution">
    <text evidence="10">Lacks conserved residue(s) required for the propagation of feature annotation.</text>
</comment>
<evidence type="ECO:0000259" key="13">
    <source>
        <dbReference type="Pfam" id="PF02885"/>
    </source>
</evidence>
<comment type="subunit">
    <text evidence="10">Homodimer.</text>
</comment>
<dbReference type="PANTHER" id="PTHR43285:SF2">
    <property type="entry name" value="ANTHRANILATE PHOSPHORIBOSYLTRANSFERASE"/>
    <property type="match status" value="1"/>
</dbReference>
<accession>A0A0F5I1A2</accession>
<comment type="cofactor">
    <cofactor evidence="10">
        <name>Mg(2+)</name>
        <dbReference type="ChEBI" id="CHEBI:18420"/>
    </cofactor>
    <text evidence="10">Binds 2 magnesium ions per monomer.</text>
</comment>
<dbReference type="NCBIfam" id="NF011201">
    <property type="entry name" value="PRK14607.1"/>
    <property type="match status" value="1"/>
</dbReference>
<dbReference type="FunFam" id="3.40.50.880:FF:000003">
    <property type="entry name" value="Anthranilate synthase component II"/>
    <property type="match status" value="1"/>
</dbReference>
<keyword evidence="7 10" id="KW-0057">Aromatic amino acid biosynthesis</keyword>
<organism evidence="14 15">
    <name type="scientific">Bacillus thermotolerans</name>
    <name type="common">Quasibacillus thermotolerans</name>
    <dbReference type="NCBI Taxonomy" id="1221996"/>
    <lineage>
        <taxon>Bacteria</taxon>
        <taxon>Bacillati</taxon>
        <taxon>Bacillota</taxon>
        <taxon>Bacilli</taxon>
        <taxon>Bacillales</taxon>
        <taxon>Bacillaceae</taxon>
        <taxon>Bacillus</taxon>
    </lineage>
</organism>
<dbReference type="EC" id="2.4.2.18" evidence="10"/>
<comment type="catalytic activity">
    <reaction evidence="8 10">
        <text>N-(5-phospho-beta-D-ribosyl)anthranilate + diphosphate = 5-phospho-alpha-D-ribose 1-diphosphate + anthranilate</text>
        <dbReference type="Rhea" id="RHEA:11768"/>
        <dbReference type="ChEBI" id="CHEBI:16567"/>
        <dbReference type="ChEBI" id="CHEBI:18277"/>
        <dbReference type="ChEBI" id="CHEBI:33019"/>
        <dbReference type="ChEBI" id="CHEBI:58017"/>
        <dbReference type="EC" id="2.4.2.18"/>
    </reaction>
</comment>
<feature type="binding site" evidence="10">
    <location>
        <begin position="283"/>
        <end position="286"/>
    </location>
    <ligand>
        <name>5-phospho-alpha-D-ribose 1-diphosphate</name>
        <dbReference type="ChEBI" id="CHEBI:58017"/>
    </ligand>
</feature>
<comment type="pathway">
    <text evidence="1 10">Amino-acid biosynthesis; L-tryptophan biosynthesis; L-tryptophan from chorismate: step 2/5.</text>
</comment>
<dbReference type="CDD" id="cd01743">
    <property type="entry name" value="GATase1_Anthranilate_Synthase"/>
    <property type="match status" value="1"/>
</dbReference>
<evidence type="ECO:0000256" key="7">
    <source>
        <dbReference type="ARBA" id="ARBA00023141"/>
    </source>
</evidence>
<feature type="domain" description="Glycosyl transferase family 3 N-terminal" evidence="13">
    <location>
        <begin position="196"/>
        <end position="258"/>
    </location>
</feature>
<dbReference type="Gene3D" id="3.40.50.880">
    <property type="match status" value="1"/>
</dbReference>
<protein>
    <recommendedName>
        <fullName evidence="10">Anthranilate phosphoribosyltransferase</fullName>
        <ecNumber evidence="10">2.4.2.18</ecNumber>
    </recommendedName>
</protein>
<dbReference type="PRINTS" id="PR00097">
    <property type="entry name" value="ANTSNTHASEII"/>
</dbReference>
<comment type="similarity">
    <text evidence="9">In the C-terminal section; belongs to the anthranilate phosphoribosyltransferase family.</text>
</comment>
<dbReference type="Proteomes" id="UP000031563">
    <property type="component" value="Unassembled WGS sequence"/>
</dbReference>
<dbReference type="HAMAP" id="MF_00211">
    <property type="entry name" value="TrpD"/>
    <property type="match status" value="1"/>
</dbReference>
<evidence type="ECO:0000256" key="8">
    <source>
        <dbReference type="ARBA" id="ARBA00052328"/>
    </source>
</evidence>
<feature type="binding site" evidence="10">
    <location>
        <position position="313"/>
    </location>
    <ligand>
        <name>5-phospho-alpha-D-ribose 1-diphosphate</name>
        <dbReference type="ChEBI" id="CHEBI:58017"/>
    </ligand>
</feature>
<dbReference type="Pfam" id="PF00117">
    <property type="entry name" value="GATase"/>
    <property type="match status" value="1"/>
</dbReference>
<keyword evidence="2 10" id="KW-0028">Amino-acid biosynthesis</keyword>
<keyword evidence="5 10" id="KW-0822">Tryptophan biosynthesis</keyword>
<evidence type="ECO:0000256" key="1">
    <source>
        <dbReference type="ARBA" id="ARBA00004907"/>
    </source>
</evidence>
<evidence type="ECO:0000259" key="12">
    <source>
        <dbReference type="Pfam" id="PF00591"/>
    </source>
</evidence>
<sequence>MILLIDNYDSFTYNLYQQIGSLGKNVRVVRNDQITLEEIEALEPEAIVLSPGPGTPEEAGICIDVVRSFFHRVPILGICLGHQAIAAAFGADIRPAKTIKHGKISLIRHEGKGVFQALSGPVSVMRYHSLVVDEDTLPSKLEVLAHSADDEEIMALRHREYPVYGIQFHPESIGTKAGTDIVQQFFRQYRKEKNMKQYLMKLSDQQTLEQKEMEEAIEEILQEDATESEIAAFLIALKAKGETVDEVAALVNVLRQNALGTGNRIHGVMDNCGTGGDGSQSFNISTTSAFVLAGAGVKIAKHGNRSVSSKTGSADVLEHLGISLDYLEGETEQLLEENNIAFLFAPSVHPKMKRIMKVRRDLKIPTIFNLIGPLTNPIDLDTQLLGIYRRDMLEMMADVLNRLGRKRAVVLNGAGYMDEASLAGENHLILLENGTTRKMIVTPESVGLPEYKLDEIRGGEAKENAEILRSILEGEKGAKRDTVLLNAGIGLFTAGKADTIQDGIRMAKESIDSGAALSKLQYLIDYSKRRQKVGMIV</sequence>
<feature type="binding site" evidence="10">
    <location>
        <position position="359"/>
    </location>
    <ligand>
        <name>anthranilate</name>
        <dbReference type="ChEBI" id="CHEBI:16567"/>
        <label>2</label>
    </ligand>
</feature>
<feature type="binding site" evidence="10">
    <location>
        <position position="418"/>
    </location>
    <ligand>
        <name>Mg(2+)</name>
        <dbReference type="ChEBI" id="CHEBI:18420"/>
        <label>2</label>
    </ligand>
</feature>
<dbReference type="Gene3D" id="3.40.1030.10">
    <property type="entry name" value="Nucleoside phosphorylase/phosphoribosyltransferase catalytic domain"/>
    <property type="match status" value="1"/>
</dbReference>
<evidence type="ECO:0000313" key="14">
    <source>
        <dbReference type="EMBL" id="KKB39035.1"/>
    </source>
</evidence>
<dbReference type="SUPFAM" id="SSF47648">
    <property type="entry name" value="Nucleoside phosphorylase/phosphoribosyltransferase N-terminal domain"/>
    <property type="match status" value="1"/>
</dbReference>
<dbReference type="InterPro" id="IPR017459">
    <property type="entry name" value="Glycosyl_Trfase_fam3_N_dom"/>
</dbReference>
<feature type="binding site" evidence="10">
    <location>
        <position position="419"/>
    </location>
    <ligand>
        <name>Mg(2+)</name>
        <dbReference type="ChEBI" id="CHEBI:18420"/>
        <label>2</label>
    </ligand>
</feature>
<evidence type="ECO:0000256" key="10">
    <source>
        <dbReference type="HAMAP-Rule" id="MF_00211"/>
    </source>
</evidence>
<feature type="binding site" evidence="10">
    <location>
        <begin position="301"/>
        <end position="309"/>
    </location>
    <ligand>
        <name>5-phospho-alpha-D-ribose 1-diphosphate</name>
        <dbReference type="ChEBI" id="CHEBI:58017"/>
    </ligand>
</feature>
<dbReference type="InterPro" id="IPR029062">
    <property type="entry name" value="Class_I_gatase-like"/>
</dbReference>
<evidence type="ECO:0000256" key="6">
    <source>
        <dbReference type="ARBA" id="ARBA00022962"/>
    </source>
</evidence>
<dbReference type="InterPro" id="IPR017926">
    <property type="entry name" value="GATASE"/>
</dbReference>
<comment type="similarity">
    <text evidence="10">Belongs to the anthranilate phosphoribosyltransferase family.</text>
</comment>
<evidence type="ECO:0000256" key="9">
    <source>
        <dbReference type="ARBA" id="ARBA00061188"/>
    </source>
</evidence>
<evidence type="ECO:0000256" key="5">
    <source>
        <dbReference type="ARBA" id="ARBA00022822"/>
    </source>
</evidence>
<dbReference type="Pfam" id="PF02885">
    <property type="entry name" value="Glycos_trans_3N"/>
    <property type="match status" value="1"/>
</dbReference>
<evidence type="ECO:0000256" key="2">
    <source>
        <dbReference type="ARBA" id="ARBA00022605"/>
    </source>
</evidence>
<dbReference type="SUPFAM" id="SSF52418">
    <property type="entry name" value="Nucleoside phosphorylase/phosphoribosyltransferase catalytic domain"/>
    <property type="match status" value="1"/>
</dbReference>
<comment type="caution">
    <text evidence="14">The sequence shown here is derived from an EMBL/GenBank/DDBJ whole genome shotgun (WGS) entry which is preliminary data.</text>
</comment>
<dbReference type="GO" id="GO:0004048">
    <property type="term" value="F:anthranilate phosphoribosyltransferase activity"/>
    <property type="evidence" value="ECO:0007669"/>
    <property type="project" value="UniProtKB-UniRule"/>
</dbReference>
<dbReference type="GO" id="GO:0000162">
    <property type="term" value="P:L-tryptophan biosynthetic process"/>
    <property type="evidence" value="ECO:0007669"/>
    <property type="project" value="UniProtKB-UniRule"/>
</dbReference>
<dbReference type="Pfam" id="PF00591">
    <property type="entry name" value="Glycos_transf_3"/>
    <property type="match status" value="1"/>
</dbReference>
<feature type="binding site" evidence="10">
    <location>
        <position position="281"/>
    </location>
    <ligand>
        <name>5-phospho-alpha-D-ribose 1-diphosphate</name>
        <dbReference type="ChEBI" id="CHEBI:58017"/>
    </ligand>
</feature>
<proteinExistence type="inferred from homology"/>
<keyword evidence="10" id="KW-0479">Metal-binding</keyword>
<reference evidence="14" key="1">
    <citation type="submission" date="2015-02" db="EMBL/GenBank/DDBJ databases">
        <title>Genome Assembly of Bacillaceae bacterium MTCC 8252.</title>
        <authorList>
            <person name="Verma A."/>
            <person name="Khatri I."/>
            <person name="Mual P."/>
            <person name="Subramanian S."/>
            <person name="Krishnamurthi S."/>
        </authorList>
    </citation>
    <scope>NUCLEOTIDE SEQUENCE [LARGE SCALE GENOMIC DNA]</scope>
    <source>
        <strain evidence="14">MTCC 8252</strain>
    </source>
</reference>
<dbReference type="UniPathway" id="UPA00035">
    <property type="reaction ID" value="UER00041"/>
</dbReference>
<dbReference type="SUPFAM" id="SSF52317">
    <property type="entry name" value="Class I glutamine amidotransferase-like"/>
    <property type="match status" value="1"/>
</dbReference>
<keyword evidence="15" id="KW-1185">Reference proteome</keyword>
<dbReference type="RefSeq" id="WP_082090184.1">
    <property type="nucleotide sequence ID" value="NZ_JWIR02000043.1"/>
</dbReference>
<evidence type="ECO:0000256" key="3">
    <source>
        <dbReference type="ARBA" id="ARBA00022676"/>
    </source>
</evidence>
<dbReference type="InterPro" id="IPR006221">
    <property type="entry name" value="TrpG/PapA_dom"/>
</dbReference>
<dbReference type="NCBIfam" id="TIGR01245">
    <property type="entry name" value="trpD"/>
    <property type="match status" value="1"/>
</dbReference>
<dbReference type="GO" id="GO:0005829">
    <property type="term" value="C:cytosol"/>
    <property type="evidence" value="ECO:0007669"/>
    <property type="project" value="TreeGrafter"/>
</dbReference>
<dbReference type="Gene3D" id="1.20.970.10">
    <property type="entry name" value="Transferase, Pyrimidine Nucleoside Phosphorylase, Chain C"/>
    <property type="match status" value="1"/>
</dbReference>
<dbReference type="OrthoDB" id="9806430at2"/>
<dbReference type="PRINTS" id="PR00096">
    <property type="entry name" value="GATASE"/>
</dbReference>
<evidence type="ECO:0000313" key="15">
    <source>
        <dbReference type="Proteomes" id="UP000031563"/>
    </source>
</evidence>
<keyword evidence="4 10" id="KW-0808">Transferase</keyword>
<keyword evidence="10" id="KW-0460">Magnesium</keyword>
<gene>
    <name evidence="10" type="primary">trpD</name>
    <name evidence="14" type="ORF">QY95_02475</name>
</gene>
<dbReference type="PRINTS" id="PR00099">
    <property type="entry name" value="CPSGATASE"/>
</dbReference>
<feature type="binding site" evidence="10">
    <location>
        <position position="285"/>
    </location>
    <ligand>
        <name>Mg(2+)</name>
        <dbReference type="ChEBI" id="CHEBI:18420"/>
        <label>1</label>
    </ligand>
</feature>